<dbReference type="AlphaFoldDB" id="A0A6L6PGG8"/>
<keyword evidence="3" id="KW-1185">Reference proteome</keyword>
<dbReference type="SUPFAM" id="SSF69322">
    <property type="entry name" value="Tricorn protease domain 2"/>
    <property type="match status" value="1"/>
</dbReference>
<evidence type="ECO:0000259" key="1">
    <source>
        <dbReference type="Pfam" id="PF19190"/>
    </source>
</evidence>
<dbReference type="InterPro" id="IPR024361">
    <property type="entry name" value="BACON"/>
</dbReference>
<comment type="caution">
    <text evidence="2">The sequence shown here is derived from an EMBL/GenBank/DDBJ whole genome shotgun (WGS) entry which is preliminary data.</text>
</comment>
<dbReference type="Pfam" id="PF19190">
    <property type="entry name" value="BACON_2"/>
    <property type="match status" value="1"/>
</dbReference>
<gene>
    <name evidence="2" type="ORF">GM676_08795</name>
</gene>
<dbReference type="EMBL" id="WNKY01000006">
    <property type="protein sequence ID" value="MTV37681.1"/>
    <property type="molecule type" value="Genomic_DNA"/>
</dbReference>
<name>A0A6L6PGG8_9BURK</name>
<feature type="domain" description="BACON" evidence="1">
    <location>
        <begin position="276"/>
        <end position="341"/>
    </location>
</feature>
<protein>
    <submittedName>
        <fullName evidence="2">Quinoprotein amine dehydrogenase</fullName>
    </submittedName>
</protein>
<dbReference type="RefSeq" id="WP_155463144.1">
    <property type="nucleotide sequence ID" value="NZ_WNKY01000006.1"/>
</dbReference>
<proteinExistence type="predicted"/>
<dbReference type="Gene3D" id="2.60.40.10">
    <property type="entry name" value="Immunoglobulins"/>
    <property type="match status" value="2"/>
</dbReference>
<organism evidence="2 3">
    <name type="scientific">Duganella radicis</name>
    <dbReference type="NCBI Taxonomy" id="551988"/>
    <lineage>
        <taxon>Bacteria</taxon>
        <taxon>Pseudomonadati</taxon>
        <taxon>Pseudomonadota</taxon>
        <taxon>Betaproteobacteria</taxon>
        <taxon>Burkholderiales</taxon>
        <taxon>Oxalobacteraceae</taxon>
        <taxon>Telluria group</taxon>
        <taxon>Duganella</taxon>
    </lineage>
</organism>
<dbReference type="InterPro" id="IPR015943">
    <property type="entry name" value="WD40/YVTN_repeat-like_dom_sf"/>
</dbReference>
<evidence type="ECO:0000313" key="2">
    <source>
        <dbReference type="EMBL" id="MTV37681.1"/>
    </source>
</evidence>
<dbReference type="InterPro" id="IPR013783">
    <property type="entry name" value="Ig-like_fold"/>
</dbReference>
<dbReference type="Proteomes" id="UP000475582">
    <property type="component" value="Unassembled WGS sequence"/>
</dbReference>
<reference evidence="2 3" key="1">
    <citation type="submission" date="2019-11" db="EMBL/GenBank/DDBJ databases">
        <title>Type strains purchased from KCTC, JCM and DSMZ.</title>
        <authorList>
            <person name="Lu H."/>
        </authorList>
    </citation>
    <scope>NUCLEOTIDE SEQUENCE [LARGE SCALE GENOMIC DNA]</scope>
    <source>
        <strain evidence="2 3">KCTC 22382</strain>
    </source>
</reference>
<dbReference type="Gene3D" id="2.130.10.10">
    <property type="entry name" value="YVTN repeat-like/Quinoprotein amine dehydrogenase"/>
    <property type="match status" value="1"/>
</dbReference>
<dbReference type="PROSITE" id="PS51257">
    <property type="entry name" value="PROKAR_LIPOPROTEIN"/>
    <property type="match status" value="1"/>
</dbReference>
<accession>A0A6L6PGG8</accession>
<evidence type="ECO:0000313" key="3">
    <source>
        <dbReference type="Proteomes" id="UP000475582"/>
    </source>
</evidence>
<sequence length="868" mass="87903">MLRLRPAHAAVPFLIAALLTGCGGGGGGGGSGGDSTPAASPALTFTPSTISATVNAGASLTMNVIATVARPGDFAGASSVFATIVDSNGVILPTATVVRDSDTQYHAVLLSAPTLAAGNYKGSFSVRLCRDNGCASQFPGSPVALPYDITVVPAGTATFTAVPAMPLSATAQSGGTPPATVSVAIGAAGRGWTADNGGASWLKLSATSGTGDGTLSVSYDTTGLAEGNYSTTLTITASDSQRVALPVALTVLPPGLVLGSNSVTFNAINGAPIPSQIVSLDTDNKLTANWTASSSAAWLSVSPTAGATPATTVLAVDPTVGKLAAGSYNANVTIKPTGLATRTLPVTLNLTKATLATSATTITLGGTYGRDFATSQDLQFSLNTGPQSWPWQLPGIPSWATATAAAGTVNASGATITLKARPASAAVGVSSKLLQLLGNVNGDAVNAQVLLSLNKDQHKLLPAETAVAFVSTPDWSRLTRTISVADNYGNFGGMSATSDQSWLVVGVSADKLILTADPTQLTSDTVSTATITVTATDPDAQAPEKIRVALWKGSATPSGAVKTTLPYTNVATDPIRPYAYLHNGGAVIDVYNVYTGAREASIAGFSAHLGDMAVTPDGATLYVVDIDNARISTINLATRAIGRQLPLSVPGTKATRLKLIRPNGVELLVLSDGQVFQTATLQKIGALPLTTGGSLTASADGKRVVQQDESGTGVQHTSASVDYSALGGGTLYAARLAAASHASPGTQGQDVWISADGALMYSAAATPKACTIMNAPDLAILGYMNIGDAAPNNIEVGLDGRIYCGGAARPGSNDIYMYDSTGSKIVQQYKLSSTGKQLLPRQMVLSGEGWMLVAITDDGIVTFLPIGP</sequence>
<dbReference type="OrthoDB" id="5525942at2"/>